<dbReference type="InterPro" id="IPR018034">
    <property type="entry name" value="Kri1"/>
</dbReference>
<dbReference type="GO" id="GO:0030686">
    <property type="term" value="C:90S preribosome"/>
    <property type="evidence" value="ECO:0007669"/>
    <property type="project" value="TreeGrafter"/>
</dbReference>
<name>A0A2G9U871_TELCI</name>
<keyword evidence="4" id="KW-1185">Reference proteome</keyword>
<dbReference type="GO" id="GO:0003924">
    <property type="term" value="F:GTPase activity"/>
    <property type="evidence" value="ECO:0007669"/>
    <property type="project" value="InterPro"/>
</dbReference>
<dbReference type="PANTHER" id="PTHR14490:SF5">
    <property type="entry name" value="PROTEIN KRI1 HOMOLOG"/>
    <property type="match status" value="1"/>
</dbReference>
<dbReference type="GO" id="GO:0005730">
    <property type="term" value="C:nucleolus"/>
    <property type="evidence" value="ECO:0007669"/>
    <property type="project" value="TreeGrafter"/>
</dbReference>
<dbReference type="Gene3D" id="3.40.50.300">
    <property type="entry name" value="P-loop containing nucleotide triphosphate hydrolases"/>
    <property type="match status" value="1"/>
</dbReference>
<accession>A0A2G9U871</accession>
<dbReference type="PANTHER" id="PTHR14490">
    <property type="entry name" value="ZINC FINGER, ZZ TYPE"/>
    <property type="match status" value="1"/>
</dbReference>
<sequence length="146" mass="17168">MKEAEDNDFYTWMKSQDAKDISEDDCLKGLKKAWKDPNIDDGEKFLRDYILNKDFIPDAEDKGVTLDDIQEIEEDEKLLDMQRNFEQKYNFRFEDPDQEFVGEVVTTIPTIGFNVEQVEYKNLKFQSHPDGAKKNIEKLAKTAYKP</sequence>
<proteinExistence type="predicted"/>
<evidence type="ECO:0000256" key="1">
    <source>
        <dbReference type="ARBA" id="ARBA00022741"/>
    </source>
</evidence>
<protein>
    <submittedName>
        <fullName evidence="3">Uncharacterized protein</fullName>
    </submittedName>
</protein>
<dbReference type="OrthoDB" id="10252032at2759"/>
<keyword evidence="1" id="KW-0547">Nucleotide-binding</keyword>
<dbReference type="InterPro" id="IPR027417">
    <property type="entry name" value="P-loop_NTPase"/>
</dbReference>
<evidence type="ECO:0000256" key="2">
    <source>
        <dbReference type="ARBA" id="ARBA00023134"/>
    </source>
</evidence>
<organism evidence="3 4">
    <name type="scientific">Teladorsagia circumcincta</name>
    <name type="common">Brown stomach worm</name>
    <name type="synonym">Ostertagia circumcincta</name>
    <dbReference type="NCBI Taxonomy" id="45464"/>
    <lineage>
        <taxon>Eukaryota</taxon>
        <taxon>Metazoa</taxon>
        <taxon>Ecdysozoa</taxon>
        <taxon>Nematoda</taxon>
        <taxon>Chromadorea</taxon>
        <taxon>Rhabditida</taxon>
        <taxon>Rhabditina</taxon>
        <taxon>Rhabditomorpha</taxon>
        <taxon>Strongyloidea</taxon>
        <taxon>Trichostrongylidae</taxon>
        <taxon>Teladorsagia</taxon>
    </lineage>
</organism>
<reference evidence="3 4" key="1">
    <citation type="submission" date="2015-09" db="EMBL/GenBank/DDBJ databases">
        <title>Draft genome of the parasitic nematode Teladorsagia circumcincta isolate WARC Sus (inbred).</title>
        <authorList>
            <person name="Mitreva M."/>
        </authorList>
    </citation>
    <scope>NUCLEOTIDE SEQUENCE [LARGE SCALE GENOMIC DNA]</scope>
    <source>
        <strain evidence="3 4">S</strain>
    </source>
</reference>
<dbReference type="InterPro" id="IPR006689">
    <property type="entry name" value="Small_GTPase_ARF/SAR"/>
</dbReference>
<dbReference type="Proteomes" id="UP000230423">
    <property type="component" value="Unassembled WGS sequence"/>
</dbReference>
<evidence type="ECO:0000313" key="4">
    <source>
        <dbReference type="Proteomes" id="UP000230423"/>
    </source>
</evidence>
<dbReference type="Pfam" id="PF00025">
    <property type="entry name" value="Arf"/>
    <property type="match status" value="1"/>
</dbReference>
<evidence type="ECO:0000313" key="3">
    <source>
        <dbReference type="EMBL" id="PIO66378.1"/>
    </source>
</evidence>
<gene>
    <name evidence="3" type="ORF">TELCIR_11908</name>
</gene>
<dbReference type="GO" id="GO:0005525">
    <property type="term" value="F:GTP binding"/>
    <property type="evidence" value="ECO:0007669"/>
    <property type="project" value="UniProtKB-KW"/>
</dbReference>
<feature type="non-terminal residue" evidence="3">
    <location>
        <position position="146"/>
    </location>
</feature>
<dbReference type="GO" id="GO:0000447">
    <property type="term" value="P:endonucleolytic cleavage in ITS1 to separate SSU-rRNA from 5.8S rRNA and LSU-rRNA from tricistronic rRNA transcript (SSU-rRNA, 5.8S rRNA, LSU-rRNA)"/>
    <property type="evidence" value="ECO:0007669"/>
    <property type="project" value="TreeGrafter"/>
</dbReference>
<dbReference type="AlphaFoldDB" id="A0A2G9U871"/>
<dbReference type="EMBL" id="KZ348302">
    <property type="protein sequence ID" value="PIO66378.1"/>
    <property type="molecule type" value="Genomic_DNA"/>
</dbReference>
<keyword evidence="2" id="KW-0342">GTP-binding</keyword>